<name>A0A9K3IEM0_HELAN</name>
<evidence type="ECO:0000313" key="1">
    <source>
        <dbReference type="EMBL" id="KAF5795121.1"/>
    </source>
</evidence>
<protein>
    <submittedName>
        <fullName evidence="1">Uncharacterized protein</fullName>
    </submittedName>
</protein>
<reference evidence="1" key="1">
    <citation type="journal article" date="2017" name="Nature">
        <title>The sunflower genome provides insights into oil metabolism, flowering and Asterid evolution.</title>
        <authorList>
            <person name="Badouin H."/>
            <person name="Gouzy J."/>
            <person name="Grassa C.J."/>
            <person name="Murat F."/>
            <person name="Staton S.E."/>
            <person name="Cottret L."/>
            <person name="Lelandais-Briere C."/>
            <person name="Owens G.L."/>
            <person name="Carrere S."/>
            <person name="Mayjonade B."/>
            <person name="Legrand L."/>
            <person name="Gill N."/>
            <person name="Kane N.C."/>
            <person name="Bowers J.E."/>
            <person name="Hubner S."/>
            <person name="Bellec A."/>
            <person name="Berard A."/>
            <person name="Berges H."/>
            <person name="Blanchet N."/>
            <person name="Boniface M.C."/>
            <person name="Brunel D."/>
            <person name="Catrice O."/>
            <person name="Chaidir N."/>
            <person name="Claudel C."/>
            <person name="Donnadieu C."/>
            <person name="Faraut T."/>
            <person name="Fievet G."/>
            <person name="Helmstetter N."/>
            <person name="King M."/>
            <person name="Knapp S.J."/>
            <person name="Lai Z."/>
            <person name="Le Paslier M.C."/>
            <person name="Lippi Y."/>
            <person name="Lorenzon L."/>
            <person name="Mandel J.R."/>
            <person name="Marage G."/>
            <person name="Marchand G."/>
            <person name="Marquand E."/>
            <person name="Bret-Mestries E."/>
            <person name="Morien E."/>
            <person name="Nambeesan S."/>
            <person name="Nguyen T."/>
            <person name="Pegot-Espagnet P."/>
            <person name="Pouilly N."/>
            <person name="Raftis F."/>
            <person name="Sallet E."/>
            <person name="Schiex T."/>
            <person name="Thomas J."/>
            <person name="Vandecasteele C."/>
            <person name="Vares D."/>
            <person name="Vear F."/>
            <person name="Vautrin S."/>
            <person name="Crespi M."/>
            <person name="Mangin B."/>
            <person name="Burke J.M."/>
            <person name="Salse J."/>
            <person name="Munos S."/>
            <person name="Vincourt P."/>
            <person name="Rieseberg L.H."/>
            <person name="Langlade N.B."/>
        </authorList>
    </citation>
    <scope>NUCLEOTIDE SEQUENCE</scope>
    <source>
        <tissue evidence="1">Leaves</tissue>
    </source>
</reference>
<sequence length="137" mass="15690">MFAACTKITNLKARVEALTKSETDFKEKYEEARLHQECVEVLEVELEQELIDRNKDLACKDVIIAELQRRLRESQETLEAEKQKGDSLEIGLAAEKVKAETAEEAHKVSQATLNVAQDNYVEVRLIVEPLINNLHWL</sequence>
<evidence type="ECO:0000313" key="2">
    <source>
        <dbReference type="Proteomes" id="UP000215914"/>
    </source>
</evidence>
<comment type="caution">
    <text evidence="1">The sequence shown here is derived from an EMBL/GenBank/DDBJ whole genome shotgun (WGS) entry which is preliminary data.</text>
</comment>
<dbReference type="Gramene" id="mRNA:HanXRQr2_Chr08g0336021">
    <property type="protein sequence ID" value="mRNA:HanXRQr2_Chr08g0336021"/>
    <property type="gene ID" value="HanXRQr2_Chr08g0336021"/>
</dbReference>
<keyword evidence="2" id="KW-1185">Reference proteome</keyword>
<dbReference type="AlphaFoldDB" id="A0A9K3IEM0"/>
<organism evidence="1 2">
    <name type="scientific">Helianthus annuus</name>
    <name type="common">Common sunflower</name>
    <dbReference type="NCBI Taxonomy" id="4232"/>
    <lineage>
        <taxon>Eukaryota</taxon>
        <taxon>Viridiplantae</taxon>
        <taxon>Streptophyta</taxon>
        <taxon>Embryophyta</taxon>
        <taxon>Tracheophyta</taxon>
        <taxon>Spermatophyta</taxon>
        <taxon>Magnoliopsida</taxon>
        <taxon>eudicotyledons</taxon>
        <taxon>Gunneridae</taxon>
        <taxon>Pentapetalae</taxon>
        <taxon>asterids</taxon>
        <taxon>campanulids</taxon>
        <taxon>Asterales</taxon>
        <taxon>Asteraceae</taxon>
        <taxon>Asteroideae</taxon>
        <taxon>Heliantheae alliance</taxon>
        <taxon>Heliantheae</taxon>
        <taxon>Helianthus</taxon>
    </lineage>
</organism>
<dbReference type="Proteomes" id="UP000215914">
    <property type="component" value="Unassembled WGS sequence"/>
</dbReference>
<proteinExistence type="predicted"/>
<accession>A0A9K3IEM0</accession>
<dbReference type="EMBL" id="MNCJ02000323">
    <property type="protein sequence ID" value="KAF5795121.1"/>
    <property type="molecule type" value="Genomic_DNA"/>
</dbReference>
<reference evidence="1" key="2">
    <citation type="submission" date="2020-06" db="EMBL/GenBank/DDBJ databases">
        <title>Helianthus annuus Genome sequencing and assembly Release 2.</title>
        <authorList>
            <person name="Gouzy J."/>
            <person name="Langlade N."/>
            <person name="Munos S."/>
        </authorList>
    </citation>
    <scope>NUCLEOTIDE SEQUENCE</scope>
    <source>
        <tissue evidence="1">Leaves</tissue>
    </source>
</reference>
<gene>
    <name evidence="1" type="ORF">HanXRQr2_Chr08g0336021</name>
</gene>